<dbReference type="EMBL" id="JAFIMR010000026">
    <property type="protein sequence ID" value="KAI1862896.1"/>
    <property type="molecule type" value="Genomic_DNA"/>
</dbReference>
<feature type="compositionally biased region" description="Polar residues" evidence="1">
    <location>
        <begin position="29"/>
        <end position="45"/>
    </location>
</feature>
<gene>
    <name evidence="2" type="ORF">JX265_008942</name>
</gene>
<organism evidence="2 3">
    <name type="scientific">Neoarthrinium moseri</name>
    <dbReference type="NCBI Taxonomy" id="1658444"/>
    <lineage>
        <taxon>Eukaryota</taxon>
        <taxon>Fungi</taxon>
        <taxon>Dikarya</taxon>
        <taxon>Ascomycota</taxon>
        <taxon>Pezizomycotina</taxon>
        <taxon>Sordariomycetes</taxon>
        <taxon>Xylariomycetidae</taxon>
        <taxon>Amphisphaeriales</taxon>
        <taxon>Apiosporaceae</taxon>
        <taxon>Neoarthrinium</taxon>
    </lineage>
</organism>
<evidence type="ECO:0000256" key="1">
    <source>
        <dbReference type="SAM" id="MobiDB-lite"/>
    </source>
</evidence>
<sequence>MSNPWDEALKAGVEEAQRRAKEQNDNKNSKMPGTPSNNVDATTICSDVPSEAPALNEQKNPTYTQDQDKGSSAK</sequence>
<comment type="caution">
    <text evidence="2">The sequence shown here is derived from an EMBL/GenBank/DDBJ whole genome shotgun (WGS) entry which is preliminary data.</text>
</comment>
<feature type="region of interest" description="Disordered" evidence="1">
    <location>
        <begin position="1"/>
        <end position="74"/>
    </location>
</feature>
<evidence type="ECO:0000313" key="3">
    <source>
        <dbReference type="Proteomes" id="UP000829685"/>
    </source>
</evidence>
<name>A0A9Q0ALY8_9PEZI</name>
<proteinExistence type="predicted"/>
<feature type="compositionally biased region" description="Basic and acidic residues" evidence="1">
    <location>
        <begin position="7"/>
        <end position="28"/>
    </location>
</feature>
<reference evidence="2" key="1">
    <citation type="submission" date="2021-03" db="EMBL/GenBank/DDBJ databases">
        <title>Revisited historic fungal species revealed as producer of novel bioactive compounds through whole genome sequencing and comparative genomics.</title>
        <authorList>
            <person name="Vignolle G.A."/>
            <person name="Hochenegger N."/>
            <person name="Mach R.L."/>
            <person name="Mach-Aigner A.R."/>
            <person name="Javad Rahimi M."/>
            <person name="Salim K.A."/>
            <person name="Chan C.M."/>
            <person name="Lim L.B.L."/>
            <person name="Cai F."/>
            <person name="Druzhinina I.S."/>
            <person name="U'Ren J.M."/>
            <person name="Derntl C."/>
        </authorList>
    </citation>
    <scope>NUCLEOTIDE SEQUENCE</scope>
    <source>
        <strain evidence="2">TUCIM 5799</strain>
    </source>
</reference>
<dbReference type="AlphaFoldDB" id="A0A9Q0ALY8"/>
<keyword evidence="3" id="KW-1185">Reference proteome</keyword>
<accession>A0A9Q0ALY8</accession>
<dbReference type="Proteomes" id="UP000829685">
    <property type="component" value="Unassembled WGS sequence"/>
</dbReference>
<evidence type="ECO:0000313" key="2">
    <source>
        <dbReference type="EMBL" id="KAI1862896.1"/>
    </source>
</evidence>
<protein>
    <submittedName>
        <fullName evidence="2">Uncharacterized protein</fullName>
    </submittedName>
</protein>